<dbReference type="Proteomes" id="UP000280842">
    <property type="component" value="Unassembled WGS sequence"/>
</dbReference>
<keyword evidence="2 3" id="KW-0186">Copper</keyword>
<keyword evidence="3" id="KW-0479">Metal-binding</keyword>
<dbReference type="InterPro" id="IPR036249">
    <property type="entry name" value="Thioredoxin-like_sf"/>
</dbReference>
<dbReference type="Pfam" id="PF02630">
    <property type="entry name" value="SCO1-SenC"/>
    <property type="match status" value="1"/>
</dbReference>
<feature type="signal peptide" evidence="5">
    <location>
        <begin position="1"/>
        <end position="18"/>
    </location>
</feature>
<gene>
    <name evidence="7" type="ORF">CLV39_1435</name>
</gene>
<feature type="disulfide bond" description="Redox-active" evidence="4">
    <location>
        <begin position="63"/>
        <end position="67"/>
    </location>
</feature>
<dbReference type="OrthoDB" id="9811998at2"/>
<keyword evidence="4" id="KW-1015">Disulfide bond</keyword>
<dbReference type="InterPro" id="IPR013766">
    <property type="entry name" value="Thioredoxin_domain"/>
</dbReference>
<dbReference type="InterPro" id="IPR003782">
    <property type="entry name" value="SCO1/SenC"/>
</dbReference>
<dbReference type="AlphaFoldDB" id="A0A3M0B9E6"/>
<dbReference type="PANTHER" id="PTHR12151:SF25">
    <property type="entry name" value="LINALOOL DEHYDRATASE_ISOMERASE DOMAIN-CONTAINING PROTEIN"/>
    <property type="match status" value="1"/>
</dbReference>
<evidence type="ECO:0000313" key="7">
    <source>
        <dbReference type="EMBL" id="RMA93104.1"/>
    </source>
</evidence>
<dbReference type="PROSITE" id="PS51352">
    <property type="entry name" value="THIOREDOXIN_2"/>
    <property type="match status" value="1"/>
</dbReference>
<dbReference type="EMBL" id="REFO01000014">
    <property type="protein sequence ID" value="RMA93104.1"/>
    <property type="molecule type" value="Genomic_DNA"/>
</dbReference>
<evidence type="ECO:0000256" key="1">
    <source>
        <dbReference type="ARBA" id="ARBA00010996"/>
    </source>
</evidence>
<dbReference type="RefSeq" id="WP_121923543.1">
    <property type="nucleotide sequence ID" value="NZ_REFO01000014.1"/>
</dbReference>
<accession>A0A3M0B9E6</accession>
<evidence type="ECO:0000256" key="4">
    <source>
        <dbReference type="PIRSR" id="PIRSR603782-2"/>
    </source>
</evidence>
<dbReference type="PANTHER" id="PTHR12151">
    <property type="entry name" value="ELECTRON TRANSPORT PROTIN SCO1/SENC FAMILY MEMBER"/>
    <property type="match status" value="1"/>
</dbReference>
<proteinExistence type="inferred from homology"/>
<dbReference type="CDD" id="cd02968">
    <property type="entry name" value="SCO"/>
    <property type="match status" value="1"/>
</dbReference>
<protein>
    <submittedName>
        <fullName evidence="7">Protein SCO1/2</fullName>
    </submittedName>
</protein>
<feature type="binding site" evidence="3">
    <location>
        <position position="67"/>
    </location>
    <ligand>
        <name>Cu cation</name>
        <dbReference type="ChEBI" id="CHEBI:23378"/>
    </ligand>
</feature>
<sequence length="199" mass="23014">MKKAILFLTIFIFSFSFALEGSVKGFPKKAPEIKNLITDEGKPFSLKNYKGKVLILTYGYTHCPHVCPTILAYLKQVETELNKKGLKGKYKIIFISVDPKGDTLERVRKYKKEHGFDDFVFVIGKKEDLEKVWKDYKIYVKDKGIMTMKHGNMIMKHRMIDHTAKVTIIDKDGNIVEEFLGMYLPVDSIVKDVEKLIKE</sequence>
<feature type="binding site" evidence="3">
    <location>
        <position position="162"/>
    </location>
    <ligand>
        <name>Cu cation</name>
        <dbReference type="ChEBI" id="CHEBI:23378"/>
    </ligand>
</feature>
<feature type="chain" id="PRO_5018333112" evidence="5">
    <location>
        <begin position="19"/>
        <end position="199"/>
    </location>
</feature>
<keyword evidence="8" id="KW-1185">Reference proteome</keyword>
<name>A0A3M0B9E6_9AQUI</name>
<evidence type="ECO:0000256" key="3">
    <source>
        <dbReference type="PIRSR" id="PIRSR603782-1"/>
    </source>
</evidence>
<comment type="similarity">
    <text evidence="1">Belongs to the SCO1/2 family.</text>
</comment>
<keyword evidence="5" id="KW-0732">Signal</keyword>
<feature type="binding site" evidence="3">
    <location>
        <position position="63"/>
    </location>
    <ligand>
        <name>Cu cation</name>
        <dbReference type="ChEBI" id="CHEBI:23378"/>
    </ligand>
</feature>
<dbReference type="GO" id="GO:0046872">
    <property type="term" value="F:metal ion binding"/>
    <property type="evidence" value="ECO:0007669"/>
    <property type="project" value="UniProtKB-KW"/>
</dbReference>
<evidence type="ECO:0000259" key="6">
    <source>
        <dbReference type="PROSITE" id="PS51352"/>
    </source>
</evidence>
<evidence type="ECO:0000313" key="8">
    <source>
        <dbReference type="Proteomes" id="UP000280842"/>
    </source>
</evidence>
<organism evidence="7 8">
    <name type="scientific">Hydrogenothermus marinus</name>
    <dbReference type="NCBI Taxonomy" id="133270"/>
    <lineage>
        <taxon>Bacteria</taxon>
        <taxon>Pseudomonadati</taxon>
        <taxon>Aquificota</taxon>
        <taxon>Aquificia</taxon>
        <taxon>Aquificales</taxon>
        <taxon>Hydrogenothermaceae</taxon>
        <taxon>Hydrogenothermus</taxon>
    </lineage>
</organism>
<dbReference type="SUPFAM" id="SSF52833">
    <property type="entry name" value="Thioredoxin-like"/>
    <property type="match status" value="1"/>
</dbReference>
<evidence type="ECO:0000256" key="5">
    <source>
        <dbReference type="SAM" id="SignalP"/>
    </source>
</evidence>
<dbReference type="Gene3D" id="3.40.30.10">
    <property type="entry name" value="Glutaredoxin"/>
    <property type="match status" value="1"/>
</dbReference>
<feature type="domain" description="Thioredoxin" evidence="6">
    <location>
        <begin position="24"/>
        <end position="198"/>
    </location>
</feature>
<reference evidence="7 8" key="1">
    <citation type="submission" date="2018-10" db="EMBL/GenBank/DDBJ databases">
        <title>Genomic Encyclopedia of Archaeal and Bacterial Type Strains, Phase II (KMG-II): from individual species to whole genera.</title>
        <authorList>
            <person name="Goeker M."/>
        </authorList>
    </citation>
    <scope>NUCLEOTIDE SEQUENCE [LARGE SCALE GENOMIC DNA]</scope>
    <source>
        <strain evidence="7 8">VM1</strain>
    </source>
</reference>
<evidence type="ECO:0000256" key="2">
    <source>
        <dbReference type="ARBA" id="ARBA00023008"/>
    </source>
</evidence>
<comment type="caution">
    <text evidence="7">The sequence shown here is derived from an EMBL/GenBank/DDBJ whole genome shotgun (WGS) entry which is preliminary data.</text>
</comment>